<evidence type="ECO:0000313" key="2">
    <source>
        <dbReference type="Proteomes" id="UP000001556"/>
    </source>
</evidence>
<dbReference type="eggNOG" id="COG0846">
    <property type="taxonomic scope" value="Bacteria"/>
</dbReference>
<dbReference type="Gene3D" id="2.20.28.200">
    <property type="match status" value="1"/>
</dbReference>
<dbReference type="Gene3D" id="3.40.50.1220">
    <property type="entry name" value="TPP-binding domain"/>
    <property type="match status" value="1"/>
</dbReference>
<name>A4J6G1_DESRM</name>
<protein>
    <submittedName>
        <fullName evidence="1">Uncharacterized protein</fullName>
    </submittedName>
</protein>
<sequence length="359" mass="41235">MTKVYVLGAGAGAAYTGSYLGETSPVAKNFFQKAMRVLNIHQIRDRHYEDQDLTFDHIFNFIERLWGVTKDKVKNSNLDMEEVLTLLNIEIEEDEPGRERLLQAYEEYLLLMALTFDKILYGDPCPDHNKISESLDYGDIIISFNYELLMDYALKRANPQRGLWCIQDGYGMPCRHLGGSFSADSFKQQKNNTPGNAKVKLLKLHGSLNWLYCPRCGQVYVYEHNDALGHNVIINGMANMIKCTTQRCCNKLSRVIIPPTLMKNYQSIPFIPDLWHQARKALQQASEIIVIGYSFPTTDFRSNWMFRKAMVDNKVLKKVTIIDTAEGYQLESLLNKHKSIFGVSNIDFFPNLRSFTQTL</sequence>
<dbReference type="AlphaFoldDB" id="A4J6G1"/>
<proteinExistence type="predicted"/>
<reference evidence="1 2" key="1">
    <citation type="submission" date="2007-03" db="EMBL/GenBank/DDBJ databases">
        <title>Complete sequence of Desulfotomaculum reducens MI-1.</title>
        <authorList>
            <consortium name="US DOE Joint Genome Institute"/>
            <person name="Copeland A."/>
            <person name="Lucas S."/>
            <person name="Lapidus A."/>
            <person name="Barry K."/>
            <person name="Detter J.C."/>
            <person name="Glavina del Rio T."/>
            <person name="Hammon N."/>
            <person name="Israni S."/>
            <person name="Dalin E."/>
            <person name="Tice H."/>
            <person name="Pitluck S."/>
            <person name="Sims D."/>
            <person name="Brettin T."/>
            <person name="Bruce D."/>
            <person name="Han C."/>
            <person name="Tapia R."/>
            <person name="Schmutz J."/>
            <person name="Larimer F."/>
            <person name="Land M."/>
            <person name="Hauser L."/>
            <person name="Kyrpides N."/>
            <person name="Kim E."/>
            <person name="Tebo B.M."/>
            <person name="Richardson P."/>
        </authorList>
    </citation>
    <scope>NUCLEOTIDE SEQUENCE [LARGE SCALE GENOMIC DNA]</scope>
    <source>
        <strain evidence="1 2">MI-1</strain>
    </source>
</reference>
<dbReference type="Proteomes" id="UP000001556">
    <property type="component" value="Chromosome"/>
</dbReference>
<dbReference type="HOGENOM" id="CLU_060310_0_0_9"/>
<dbReference type="OrthoDB" id="7054911at2"/>
<gene>
    <name evidence="1" type="ordered locus">Dred_2147</name>
</gene>
<dbReference type="STRING" id="349161.Dred_2147"/>
<dbReference type="KEGG" id="drm:Dred_2147"/>
<accession>A4J6G1</accession>
<dbReference type="EMBL" id="CP000612">
    <property type="protein sequence ID" value="ABO50664.1"/>
    <property type="molecule type" value="Genomic_DNA"/>
</dbReference>
<dbReference type="RefSeq" id="WP_011878466.1">
    <property type="nucleotide sequence ID" value="NC_009253.1"/>
</dbReference>
<organism evidence="1 2">
    <name type="scientific">Desulforamulus reducens (strain ATCC BAA-1160 / DSM 100696 / MI-1)</name>
    <name type="common">Desulfotomaculum reducens</name>
    <dbReference type="NCBI Taxonomy" id="349161"/>
    <lineage>
        <taxon>Bacteria</taxon>
        <taxon>Bacillati</taxon>
        <taxon>Bacillota</taxon>
        <taxon>Clostridia</taxon>
        <taxon>Eubacteriales</taxon>
        <taxon>Peptococcaceae</taxon>
        <taxon>Desulforamulus</taxon>
    </lineage>
</organism>
<dbReference type="InterPro" id="IPR029035">
    <property type="entry name" value="DHS-like_NAD/FAD-binding_dom"/>
</dbReference>
<evidence type="ECO:0000313" key="1">
    <source>
        <dbReference type="EMBL" id="ABO50664.1"/>
    </source>
</evidence>
<keyword evidence="2" id="KW-1185">Reference proteome</keyword>
<dbReference type="SUPFAM" id="SSF52467">
    <property type="entry name" value="DHS-like NAD/FAD-binding domain"/>
    <property type="match status" value="1"/>
</dbReference>